<dbReference type="InterPro" id="IPR018711">
    <property type="entry name" value="NAGPA"/>
</dbReference>
<proteinExistence type="predicted"/>
<feature type="domain" description="Phosphodiester glycosidase" evidence="2">
    <location>
        <begin position="174"/>
        <end position="357"/>
    </location>
</feature>
<keyword evidence="1" id="KW-1133">Transmembrane helix</keyword>
<keyword evidence="1" id="KW-0812">Transmembrane</keyword>
<dbReference type="PANTHER" id="PTHR40446:SF2">
    <property type="entry name" value="N-ACETYLGLUCOSAMINE-1-PHOSPHODIESTER ALPHA-N-ACETYLGLUCOSAMINIDASE"/>
    <property type="match status" value="1"/>
</dbReference>
<accession>A0ABM8VEP9</accession>
<keyword evidence="4" id="KW-1185">Reference proteome</keyword>
<comment type="caution">
    <text evidence="3">The sequence shown here is derived from an EMBL/GenBank/DDBJ whole genome shotgun (WGS) entry which is preliminary data.</text>
</comment>
<evidence type="ECO:0000259" key="2">
    <source>
        <dbReference type="Pfam" id="PF09992"/>
    </source>
</evidence>
<dbReference type="PANTHER" id="PTHR40446">
    <property type="entry name" value="N-ACETYLGLUCOSAMINE-1-PHOSPHODIESTER ALPHA-N-ACETYLGLUCOSAMINIDASE"/>
    <property type="match status" value="1"/>
</dbReference>
<evidence type="ECO:0000313" key="3">
    <source>
        <dbReference type="EMBL" id="CAG7632237.1"/>
    </source>
</evidence>
<gene>
    <name evidence="3" type="ORF">PAECIP111802_01826</name>
</gene>
<name>A0ABM8VEP9_9BACL</name>
<protein>
    <recommendedName>
        <fullName evidence="2">Phosphodiester glycosidase domain-containing protein</fullName>
    </recommendedName>
</protein>
<feature type="transmembrane region" description="Helical" evidence="1">
    <location>
        <begin position="12"/>
        <end position="34"/>
    </location>
</feature>
<keyword evidence="1" id="KW-0472">Membrane</keyword>
<organism evidence="3 4">
    <name type="scientific">Paenibacillus allorhizosphaerae</name>
    <dbReference type="NCBI Taxonomy" id="2849866"/>
    <lineage>
        <taxon>Bacteria</taxon>
        <taxon>Bacillati</taxon>
        <taxon>Bacillota</taxon>
        <taxon>Bacilli</taxon>
        <taxon>Bacillales</taxon>
        <taxon>Paenibacillaceae</taxon>
        <taxon>Paenibacillus</taxon>
    </lineage>
</organism>
<dbReference type="Pfam" id="PF09992">
    <property type="entry name" value="NAGPA"/>
    <property type="match status" value="1"/>
</dbReference>
<evidence type="ECO:0000313" key="4">
    <source>
        <dbReference type="Proteomes" id="UP000730618"/>
    </source>
</evidence>
<sequence>MNGTQQFNRTMLFVCAPFLGLMIYLLSTQISILLPEFGDTLHTSFSIQAELQHALGKLDKMNSDAAQTRTTVEKYYELYAKSATEVASMTQLADAASKRPTIIFDSRIASRLGGKLSRTASSGNVDLKLYTFSDSKYKGYALKVDLKSDKAMQMVLGKDKVGGSETTLEAVRRYGAVAGVNAGGFADDNKTGKRYPLSTTVLGGKYVYGFEPTFEDLAFIGLSTDRKLIGGKFSRQQDLDKLKPSFGATFVPIMLQNGKKQTIPSLWLNSPARAPRTVVGNFKNDQLIFLVTDGSDERGNSGASLPELQDKLVALGVKDAYNLDGGGSTTLIFEGQVINRPSDNGRLRPLATHFLFFK</sequence>
<dbReference type="RefSeq" id="WP_218098163.1">
    <property type="nucleotide sequence ID" value="NZ_CAJVCE010000004.1"/>
</dbReference>
<evidence type="ECO:0000256" key="1">
    <source>
        <dbReference type="SAM" id="Phobius"/>
    </source>
</evidence>
<dbReference type="EMBL" id="CAJVCE010000004">
    <property type="protein sequence ID" value="CAG7632237.1"/>
    <property type="molecule type" value="Genomic_DNA"/>
</dbReference>
<reference evidence="3 4" key="1">
    <citation type="submission" date="2021-06" db="EMBL/GenBank/DDBJ databases">
        <authorList>
            <person name="Criscuolo A."/>
        </authorList>
    </citation>
    <scope>NUCLEOTIDE SEQUENCE [LARGE SCALE GENOMIC DNA]</scope>
    <source>
        <strain evidence="4">CIP 111802</strain>
    </source>
</reference>
<dbReference type="Proteomes" id="UP000730618">
    <property type="component" value="Unassembled WGS sequence"/>
</dbReference>